<sequence>MGRRFSLTPDVPSRKREQTGPGHGVDLQGTARLWAWRGGAIPKFAPRVFPRQPGRLAVLWDVSGSMEEYVELYLPWLYQLVHRLPRVGVFPFAAELVDATEVLRGPYAVARVRLGQFSRVFSGGTRIGEAVREWLDRFGAQWLGGGRLTLLIISDGWDAGDPEALVLALRTLYSRGVVIVWMNPLMATPGFSPHTRALRAAKPFVRLMISGHSPKALLTLST</sequence>
<organism evidence="2 3">
    <name type="scientific">Kyrpidia spormannii</name>
    <dbReference type="NCBI Taxonomy" id="2055160"/>
    <lineage>
        <taxon>Bacteria</taxon>
        <taxon>Bacillati</taxon>
        <taxon>Bacillota</taxon>
        <taxon>Bacilli</taxon>
        <taxon>Bacillales</taxon>
        <taxon>Alicyclobacillaceae</taxon>
        <taxon>Kyrpidia</taxon>
    </lineage>
</organism>
<evidence type="ECO:0000313" key="3">
    <source>
        <dbReference type="Proteomes" id="UP000231932"/>
    </source>
</evidence>
<dbReference type="PANTHER" id="PTHR39338:SF6">
    <property type="entry name" value="BLL5662 PROTEIN"/>
    <property type="match status" value="1"/>
</dbReference>
<accession>A0A2K8NA63</accession>
<evidence type="ECO:0000256" key="1">
    <source>
        <dbReference type="SAM" id="MobiDB-lite"/>
    </source>
</evidence>
<dbReference type="RefSeq" id="WP_100668280.1">
    <property type="nucleotide sequence ID" value="NZ_CP024955.1"/>
</dbReference>
<protein>
    <recommendedName>
        <fullName evidence="4">VWA domain-containing protein</fullName>
    </recommendedName>
</protein>
<dbReference type="Proteomes" id="UP000231932">
    <property type="component" value="Chromosome"/>
</dbReference>
<dbReference type="InterPro" id="IPR036465">
    <property type="entry name" value="vWFA_dom_sf"/>
</dbReference>
<dbReference type="CDD" id="cd00198">
    <property type="entry name" value="vWFA"/>
    <property type="match status" value="1"/>
</dbReference>
<dbReference type="InterPro" id="IPR008912">
    <property type="entry name" value="Uncharacterised_CoxE"/>
</dbReference>
<dbReference type="Gene3D" id="3.40.50.410">
    <property type="entry name" value="von Willebrand factor, type A domain"/>
    <property type="match status" value="1"/>
</dbReference>
<reference evidence="3" key="1">
    <citation type="submission" date="2017-11" db="EMBL/GenBank/DDBJ databases">
        <title>Complete Genome Sequence of Kyrpidia sp. Strain EA-1, a thermophilic, hydrogen-oxidizing Bacterium, isolated from the Azores.</title>
        <authorList>
            <person name="Reiner J.E."/>
            <person name="Lapp C.J."/>
            <person name="Bunk B."/>
            <person name="Gescher J."/>
        </authorList>
    </citation>
    <scope>NUCLEOTIDE SEQUENCE [LARGE SCALE GENOMIC DNA]</scope>
    <source>
        <strain evidence="3">EA-1</strain>
    </source>
</reference>
<dbReference type="Pfam" id="PF05762">
    <property type="entry name" value="VWA_CoxE"/>
    <property type="match status" value="1"/>
</dbReference>
<feature type="region of interest" description="Disordered" evidence="1">
    <location>
        <begin position="1"/>
        <end position="24"/>
    </location>
</feature>
<dbReference type="KEGG" id="kyr:CVV65_11720"/>
<gene>
    <name evidence="2" type="ORF">CVV65_11720</name>
</gene>
<dbReference type="PANTHER" id="PTHR39338">
    <property type="entry name" value="BLL5662 PROTEIN-RELATED"/>
    <property type="match status" value="1"/>
</dbReference>
<keyword evidence="3" id="KW-1185">Reference proteome</keyword>
<evidence type="ECO:0000313" key="2">
    <source>
        <dbReference type="EMBL" id="ATY85510.1"/>
    </source>
</evidence>
<evidence type="ECO:0008006" key="4">
    <source>
        <dbReference type="Google" id="ProtNLM"/>
    </source>
</evidence>
<proteinExistence type="predicted"/>
<name>A0A2K8NA63_9BACL</name>
<dbReference type="OrthoDB" id="9790469at2"/>
<dbReference type="EMBL" id="CP024955">
    <property type="protein sequence ID" value="ATY85510.1"/>
    <property type="molecule type" value="Genomic_DNA"/>
</dbReference>
<dbReference type="SUPFAM" id="SSF53300">
    <property type="entry name" value="vWA-like"/>
    <property type="match status" value="1"/>
</dbReference>
<dbReference type="AlphaFoldDB" id="A0A2K8NA63"/>